<protein>
    <submittedName>
        <fullName evidence="7">Iron-containing alcohol dehydrogenase</fullName>
    </submittedName>
</protein>
<organism evidence="7 8">
    <name type="scientific">Verticiella sediminum</name>
    <dbReference type="NCBI Taxonomy" id="1247510"/>
    <lineage>
        <taxon>Bacteria</taxon>
        <taxon>Pseudomonadati</taxon>
        <taxon>Pseudomonadota</taxon>
        <taxon>Betaproteobacteria</taxon>
        <taxon>Burkholderiales</taxon>
        <taxon>Alcaligenaceae</taxon>
        <taxon>Verticiella</taxon>
    </lineage>
</organism>
<comment type="similarity">
    <text evidence="2">Belongs to the iron-containing alcohol dehydrogenase family.</text>
</comment>
<dbReference type="PANTHER" id="PTHR11496">
    <property type="entry name" value="ALCOHOL DEHYDROGENASE"/>
    <property type="match status" value="1"/>
</dbReference>
<dbReference type="Pfam" id="PF25137">
    <property type="entry name" value="ADH_Fe_C"/>
    <property type="match status" value="1"/>
</dbReference>
<dbReference type="InterPro" id="IPR001670">
    <property type="entry name" value="ADH_Fe/GldA"/>
</dbReference>
<dbReference type="PANTHER" id="PTHR11496:SF102">
    <property type="entry name" value="ALCOHOL DEHYDROGENASE 4"/>
    <property type="match status" value="1"/>
</dbReference>
<dbReference type="Gene3D" id="3.40.50.1970">
    <property type="match status" value="1"/>
</dbReference>
<feature type="region of interest" description="Disordered" evidence="4">
    <location>
        <begin position="131"/>
        <end position="156"/>
    </location>
</feature>
<evidence type="ECO:0000256" key="2">
    <source>
        <dbReference type="ARBA" id="ARBA00007358"/>
    </source>
</evidence>
<dbReference type="GO" id="GO:0046872">
    <property type="term" value="F:metal ion binding"/>
    <property type="evidence" value="ECO:0007669"/>
    <property type="project" value="InterPro"/>
</dbReference>
<comment type="cofactor">
    <cofactor evidence="1">
        <name>Fe cation</name>
        <dbReference type="ChEBI" id="CHEBI:24875"/>
    </cofactor>
</comment>
<keyword evidence="8" id="KW-1185">Reference proteome</keyword>
<dbReference type="GO" id="GO:0004022">
    <property type="term" value="F:alcohol dehydrogenase (NAD+) activity"/>
    <property type="evidence" value="ECO:0007669"/>
    <property type="project" value="TreeGrafter"/>
</dbReference>
<evidence type="ECO:0000259" key="5">
    <source>
        <dbReference type="Pfam" id="PF00465"/>
    </source>
</evidence>
<dbReference type="OrthoDB" id="9815791at2"/>
<feature type="domain" description="Alcohol dehydrogenase iron-type/glycerol dehydrogenase GldA" evidence="5">
    <location>
        <begin position="7"/>
        <end position="171"/>
    </location>
</feature>
<feature type="compositionally biased region" description="Low complexity" evidence="4">
    <location>
        <begin position="131"/>
        <end position="145"/>
    </location>
</feature>
<keyword evidence="3" id="KW-0560">Oxidoreductase</keyword>
<dbReference type="AlphaFoldDB" id="A0A556AZF3"/>
<dbReference type="RefSeq" id="WP_143946637.1">
    <property type="nucleotide sequence ID" value="NZ_BAABMB010000004.1"/>
</dbReference>
<dbReference type="FunFam" id="3.40.50.1970:FF:000003">
    <property type="entry name" value="Alcohol dehydrogenase, iron-containing"/>
    <property type="match status" value="1"/>
</dbReference>
<evidence type="ECO:0000313" key="8">
    <source>
        <dbReference type="Proteomes" id="UP000318405"/>
    </source>
</evidence>
<name>A0A556AZF3_9BURK</name>
<comment type="caution">
    <text evidence="7">The sequence shown here is derived from an EMBL/GenBank/DDBJ whole genome shotgun (WGS) entry which is preliminary data.</text>
</comment>
<dbReference type="Proteomes" id="UP000318405">
    <property type="component" value="Unassembled WGS sequence"/>
</dbReference>
<feature type="domain" description="Fe-containing alcohol dehydrogenase-like C-terminal" evidence="6">
    <location>
        <begin position="182"/>
        <end position="361"/>
    </location>
</feature>
<reference evidence="7 8" key="1">
    <citation type="submission" date="2019-07" db="EMBL/GenBank/DDBJ databases">
        <title>Qingshengfaniella alkalisoli gen. nov., sp. nov., isolated from saline soil.</title>
        <authorList>
            <person name="Xu L."/>
            <person name="Huang X.-X."/>
            <person name="Sun J.-Q."/>
        </authorList>
    </citation>
    <scope>NUCLEOTIDE SEQUENCE [LARGE SCALE GENOMIC DNA]</scope>
    <source>
        <strain evidence="7 8">DSM 27279</strain>
    </source>
</reference>
<dbReference type="EMBL" id="VLTJ01000005">
    <property type="protein sequence ID" value="TSH98322.1"/>
    <property type="molecule type" value="Genomic_DNA"/>
</dbReference>
<sequence>MLHLPLVHFGFGSAAVLRHVLADVGVRQPLFITDAGVRGSGGLDYVLKAFGDSRVPIFDAVGEPPTFAAVDAAAGTYRAARCDGIVAVGGGSVIDTAKMASVLASQGGSTADYAGAAERITKPAAPLVVLPSTSGSGSEVSPSTGIHPAAGEPGVRTRAPRLMPVATICDPELTLTMPPRLTASAGLDALTHCIEGYLSPAGNPVVDSIALGGITRIAAHLERAVADGADRQAREAMMLGALEGGISIGKGLGPAHALATVFSHWPVAHGTLAALSLPPSLDLMERHVPGRMAAVAQALGLPAGQSANGFRSLLERLHERCGIPLTLRAAGCTDGDPAALARAAEASAVNLTSPYRPSIQEYEDMVSRIIG</sequence>
<evidence type="ECO:0000313" key="7">
    <source>
        <dbReference type="EMBL" id="TSH98322.1"/>
    </source>
</evidence>
<dbReference type="SUPFAM" id="SSF56796">
    <property type="entry name" value="Dehydroquinate synthase-like"/>
    <property type="match status" value="1"/>
</dbReference>
<accession>A0A556AZF3</accession>
<dbReference type="Pfam" id="PF00465">
    <property type="entry name" value="Fe-ADH"/>
    <property type="match status" value="1"/>
</dbReference>
<evidence type="ECO:0000256" key="1">
    <source>
        <dbReference type="ARBA" id="ARBA00001962"/>
    </source>
</evidence>
<dbReference type="InterPro" id="IPR039697">
    <property type="entry name" value="Alcohol_dehydrogenase_Fe"/>
</dbReference>
<evidence type="ECO:0000256" key="3">
    <source>
        <dbReference type="ARBA" id="ARBA00023002"/>
    </source>
</evidence>
<dbReference type="Gene3D" id="1.20.1090.10">
    <property type="entry name" value="Dehydroquinate synthase-like - alpha domain"/>
    <property type="match status" value="1"/>
</dbReference>
<dbReference type="InterPro" id="IPR056798">
    <property type="entry name" value="ADH_Fe_C"/>
</dbReference>
<evidence type="ECO:0000256" key="4">
    <source>
        <dbReference type="SAM" id="MobiDB-lite"/>
    </source>
</evidence>
<evidence type="ECO:0000259" key="6">
    <source>
        <dbReference type="Pfam" id="PF25137"/>
    </source>
</evidence>
<gene>
    <name evidence="7" type="ORF">FOZ76_02935</name>
</gene>
<proteinExistence type="inferred from homology"/>